<dbReference type="AlphaFoldDB" id="Q3SA56"/>
<reference evidence="1" key="1">
    <citation type="submission" date="2005-07" db="EMBL/GenBank/DDBJ databases">
        <title>A hyperthermophilic lifestyle for uncultured Archaea of the DHVE2 lineage: evidence from environmental genomics.</title>
        <authorList>
            <person name="Moussard H."/>
            <person name="Hennecke G."/>
            <person name="Moreira D."/>
            <person name="Jouffe V."/>
            <person name="Lopez-Garcia P."/>
            <person name="Jeanthon C."/>
        </authorList>
    </citation>
    <scope>NUCLEOTIDE SEQUENCE</scope>
</reference>
<accession>Q3SA56</accession>
<organism evidence="1">
    <name type="scientific">uncultured euryarchaeote Alv-FOS4</name>
    <dbReference type="NCBI Taxonomy" id="337893"/>
    <lineage>
        <taxon>Archaea</taxon>
        <taxon>Methanobacteriati</taxon>
        <taxon>Methanobacteriota</taxon>
        <taxon>environmental samples</taxon>
    </lineage>
</organism>
<dbReference type="InterPro" id="IPR024096">
    <property type="entry name" value="NO_sig/Golgi_transp_ligand-bd"/>
</dbReference>
<evidence type="ECO:0008006" key="2">
    <source>
        <dbReference type="Google" id="ProtNLM"/>
    </source>
</evidence>
<dbReference type="SUPFAM" id="SSF111126">
    <property type="entry name" value="Ligand-binding domain in the NO signalling and Golgi transport"/>
    <property type="match status" value="1"/>
</dbReference>
<evidence type="ECO:0000313" key="1">
    <source>
        <dbReference type="EMBL" id="AAZ32526.1"/>
    </source>
</evidence>
<dbReference type="EMBL" id="DQ118404">
    <property type="protein sequence ID" value="AAZ32526.1"/>
    <property type="molecule type" value="Genomic_DNA"/>
</dbReference>
<sequence>MEESVARTIYVFGELTKMEVAINTAITKSKVPTNEIRHLLKSLNKYQAERTPLFQYISYLFRDIGLGELKCHEFSPYRIVVGVYNSRVPGLFSEVRGRTCYITADALKMFFEKDMDILTEVKELKCVNEGHDHCEFEINMDPLDVLKFIVEKGDIEYMKKLKNGEKGTIDELRKLILEKYGLIKGDELTILGKKYLDIEPVREMDEIHRPWKKLSEISEVTASANSFAEAFSKTIEEEEVKDIDESKIINVVEEVENSRSFAELVAKVMNKEVKDDE</sequence>
<name>Q3SA56_9EURY</name>
<protein>
    <recommendedName>
        <fullName evidence="2">4-vinyl reductase 4VR domain-containing protein</fullName>
    </recommendedName>
</protein>
<proteinExistence type="predicted"/>
<dbReference type="Gene3D" id="3.30.1380.20">
    <property type="entry name" value="Trafficking protein particle complex subunit 3"/>
    <property type="match status" value="1"/>
</dbReference>